<gene>
    <name evidence="2" type="ORF">V8G54_020679</name>
</gene>
<evidence type="ECO:0000256" key="1">
    <source>
        <dbReference type="SAM" id="MobiDB-lite"/>
    </source>
</evidence>
<sequence length="180" mass="20018">MGRNLTRKQNCETTLVVATTKQQQQQQHPQQLPRSRHWKGKQAKKLEARFLIKEDAIVESGPKDTRTTVMIKNIPNKYRVQGLEALKEHFKNSKFPCEMEHYLPVVFTPPRDGRELTEPLPLVGNSTNKQHQPPVSIPNCDDNGGDDVESSKSGDVGDDDDDDTNAEVGGGGGLEEDSEG</sequence>
<evidence type="ECO:0000313" key="2">
    <source>
        <dbReference type="EMBL" id="WVZ07333.1"/>
    </source>
</evidence>
<protein>
    <submittedName>
        <fullName evidence="2">Uncharacterized protein</fullName>
    </submittedName>
</protein>
<reference evidence="2 3" key="1">
    <citation type="journal article" date="2023" name="Life. Sci Alliance">
        <title>Evolutionary insights into 3D genome organization and epigenetic landscape of Vigna mungo.</title>
        <authorList>
            <person name="Junaid A."/>
            <person name="Singh B."/>
            <person name="Bhatia S."/>
        </authorList>
    </citation>
    <scope>NUCLEOTIDE SEQUENCE [LARGE SCALE GENOMIC DNA]</scope>
    <source>
        <strain evidence="2">Urdbean</strain>
    </source>
</reference>
<name>A0AAQ3NEQ6_VIGMU</name>
<dbReference type="EMBL" id="CP144695">
    <property type="protein sequence ID" value="WVZ07333.1"/>
    <property type="molecule type" value="Genomic_DNA"/>
</dbReference>
<dbReference type="AlphaFoldDB" id="A0AAQ3NEQ6"/>
<feature type="region of interest" description="Disordered" evidence="1">
    <location>
        <begin position="114"/>
        <end position="180"/>
    </location>
</feature>
<proteinExistence type="predicted"/>
<feature type="compositionally biased region" description="Polar residues" evidence="1">
    <location>
        <begin position="124"/>
        <end position="133"/>
    </location>
</feature>
<keyword evidence="3" id="KW-1185">Reference proteome</keyword>
<feature type="compositionally biased region" description="Low complexity" evidence="1">
    <location>
        <begin position="22"/>
        <end position="31"/>
    </location>
</feature>
<accession>A0AAQ3NEQ6</accession>
<evidence type="ECO:0000313" key="3">
    <source>
        <dbReference type="Proteomes" id="UP001374535"/>
    </source>
</evidence>
<dbReference type="Proteomes" id="UP001374535">
    <property type="component" value="Chromosome 6"/>
</dbReference>
<feature type="compositionally biased region" description="Acidic residues" evidence="1">
    <location>
        <begin position="156"/>
        <end position="165"/>
    </location>
</feature>
<organism evidence="2 3">
    <name type="scientific">Vigna mungo</name>
    <name type="common">Black gram</name>
    <name type="synonym">Phaseolus mungo</name>
    <dbReference type="NCBI Taxonomy" id="3915"/>
    <lineage>
        <taxon>Eukaryota</taxon>
        <taxon>Viridiplantae</taxon>
        <taxon>Streptophyta</taxon>
        <taxon>Embryophyta</taxon>
        <taxon>Tracheophyta</taxon>
        <taxon>Spermatophyta</taxon>
        <taxon>Magnoliopsida</taxon>
        <taxon>eudicotyledons</taxon>
        <taxon>Gunneridae</taxon>
        <taxon>Pentapetalae</taxon>
        <taxon>rosids</taxon>
        <taxon>fabids</taxon>
        <taxon>Fabales</taxon>
        <taxon>Fabaceae</taxon>
        <taxon>Papilionoideae</taxon>
        <taxon>50 kb inversion clade</taxon>
        <taxon>NPAAA clade</taxon>
        <taxon>indigoferoid/millettioid clade</taxon>
        <taxon>Phaseoleae</taxon>
        <taxon>Vigna</taxon>
    </lineage>
</organism>
<feature type="region of interest" description="Disordered" evidence="1">
    <location>
        <begin position="19"/>
        <end position="40"/>
    </location>
</feature>